<dbReference type="GO" id="GO:0032281">
    <property type="term" value="C:AMPA glutamate receptor complex"/>
    <property type="evidence" value="ECO:0007669"/>
    <property type="project" value="TreeGrafter"/>
</dbReference>
<dbReference type="PANTHER" id="PTHR46252">
    <property type="entry name" value="BRORIN FAMILY MEMBER"/>
    <property type="match status" value="1"/>
</dbReference>
<name>A0AAN8KCL1_PATCE</name>
<comment type="caution">
    <text evidence="3">The sequence shown here is derived from an EMBL/GenBank/DDBJ whole genome shotgun (WGS) entry which is preliminary data.</text>
</comment>
<dbReference type="SUPFAM" id="SSF57603">
    <property type="entry name" value="FnI-like domain"/>
    <property type="match status" value="1"/>
</dbReference>
<dbReference type="EMBL" id="JAZGQO010000003">
    <property type="protein sequence ID" value="KAK6188596.1"/>
    <property type="molecule type" value="Genomic_DNA"/>
</dbReference>
<dbReference type="PROSITE" id="PS50184">
    <property type="entry name" value="VWFC_2"/>
    <property type="match status" value="1"/>
</dbReference>
<gene>
    <name evidence="3" type="ORF">SNE40_004741</name>
</gene>
<protein>
    <recommendedName>
        <fullName evidence="2">VWFC domain-containing protein</fullName>
    </recommendedName>
</protein>
<dbReference type="Pfam" id="PF23334">
    <property type="entry name" value="VWC2L_2nd"/>
    <property type="match status" value="1"/>
</dbReference>
<feature type="signal peptide" evidence="1">
    <location>
        <begin position="1"/>
        <end position="20"/>
    </location>
</feature>
<dbReference type="SMART" id="SM00214">
    <property type="entry name" value="VWC"/>
    <property type="match status" value="1"/>
</dbReference>
<dbReference type="AlphaFoldDB" id="A0AAN8KCL1"/>
<evidence type="ECO:0000313" key="4">
    <source>
        <dbReference type="Proteomes" id="UP001347796"/>
    </source>
</evidence>
<accession>A0AAN8KCL1</accession>
<dbReference type="GO" id="GO:0030514">
    <property type="term" value="P:negative regulation of BMP signaling pathway"/>
    <property type="evidence" value="ECO:0007669"/>
    <property type="project" value="TreeGrafter"/>
</dbReference>
<evidence type="ECO:0000256" key="1">
    <source>
        <dbReference type="SAM" id="SignalP"/>
    </source>
</evidence>
<evidence type="ECO:0000259" key="2">
    <source>
        <dbReference type="PROSITE" id="PS50184"/>
    </source>
</evidence>
<sequence length="132" mass="13479">MGKIAMIGLICIGLVAIATAAPKGCLHNGKMYKEGEKVSTDPCSPCFCSTDGLMSCMVVDCITPSCVDSIKSPNHCCSTCPNGANCYLPDGSTILKHGASKLMADGTTCKCASMFGLGFGTGLGKSICAKLP</sequence>
<dbReference type="InterPro" id="IPR001007">
    <property type="entry name" value="VWF_dom"/>
</dbReference>
<keyword evidence="1" id="KW-0732">Signal</keyword>
<evidence type="ECO:0000313" key="3">
    <source>
        <dbReference type="EMBL" id="KAK6188596.1"/>
    </source>
</evidence>
<dbReference type="Gene3D" id="2.10.70.10">
    <property type="entry name" value="Complement Module, domain 1"/>
    <property type="match status" value="1"/>
</dbReference>
<keyword evidence="4" id="KW-1185">Reference proteome</keyword>
<dbReference type="GO" id="GO:0005615">
    <property type="term" value="C:extracellular space"/>
    <property type="evidence" value="ECO:0007669"/>
    <property type="project" value="TreeGrafter"/>
</dbReference>
<dbReference type="GO" id="GO:0045202">
    <property type="term" value="C:synapse"/>
    <property type="evidence" value="ECO:0007669"/>
    <property type="project" value="UniProtKB-SubCell"/>
</dbReference>
<feature type="domain" description="VWFC" evidence="2">
    <location>
        <begin position="23"/>
        <end position="81"/>
    </location>
</feature>
<dbReference type="InterPro" id="IPR042979">
    <property type="entry name" value="VWC2/VWC2L"/>
</dbReference>
<feature type="chain" id="PRO_5042862483" description="VWFC domain-containing protein" evidence="1">
    <location>
        <begin position="21"/>
        <end position="132"/>
    </location>
</feature>
<dbReference type="PANTHER" id="PTHR46252:SF3">
    <property type="entry name" value="KIELIN_CHORDIN-LIKE PROTEIN"/>
    <property type="match status" value="1"/>
</dbReference>
<reference evidence="3 4" key="1">
    <citation type="submission" date="2024-01" db="EMBL/GenBank/DDBJ databases">
        <title>The genome of the rayed Mediterranean limpet Patella caerulea (Linnaeus, 1758).</title>
        <authorList>
            <person name="Anh-Thu Weber A."/>
            <person name="Halstead-Nussloch G."/>
        </authorList>
    </citation>
    <scope>NUCLEOTIDE SEQUENCE [LARGE SCALE GENOMIC DNA]</scope>
    <source>
        <strain evidence="3">AATW-2023a</strain>
        <tissue evidence="3">Whole specimen</tissue>
    </source>
</reference>
<dbReference type="Proteomes" id="UP001347796">
    <property type="component" value="Unassembled WGS sequence"/>
</dbReference>
<organism evidence="3 4">
    <name type="scientific">Patella caerulea</name>
    <name type="common">Rayed Mediterranean limpet</name>
    <dbReference type="NCBI Taxonomy" id="87958"/>
    <lineage>
        <taxon>Eukaryota</taxon>
        <taxon>Metazoa</taxon>
        <taxon>Spiralia</taxon>
        <taxon>Lophotrochozoa</taxon>
        <taxon>Mollusca</taxon>
        <taxon>Gastropoda</taxon>
        <taxon>Patellogastropoda</taxon>
        <taxon>Patelloidea</taxon>
        <taxon>Patellidae</taxon>
        <taxon>Patella</taxon>
    </lineage>
</organism>
<proteinExistence type="predicted"/>